<dbReference type="Gene3D" id="1.10.10.60">
    <property type="entry name" value="Homeodomain-like"/>
    <property type="match status" value="1"/>
</dbReference>
<dbReference type="InterPro" id="IPR036271">
    <property type="entry name" value="Tet_transcr_reg_TetR-rel_C_sf"/>
</dbReference>
<dbReference type="InterPro" id="IPR001647">
    <property type="entry name" value="HTH_TetR"/>
</dbReference>
<keyword evidence="1 2" id="KW-0238">DNA-binding</keyword>
<dbReference type="Proteomes" id="UP000298653">
    <property type="component" value="Chromosome"/>
</dbReference>
<dbReference type="PANTHER" id="PTHR43479:SF11">
    <property type="entry name" value="ACREF_ENVCD OPERON REPRESSOR-RELATED"/>
    <property type="match status" value="1"/>
</dbReference>
<feature type="DNA-binding region" description="H-T-H motif" evidence="2">
    <location>
        <begin position="33"/>
        <end position="52"/>
    </location>
</feature>
<dbReference type="OrthoDB" id="9780939at2"/>
<keyword evidence="5" id="KW-1185">Reference proteome</keyword>
<dbReference type="SUPFAM" id="SSF48498">
    <property type="entry name" value="Tetracyclin repressor-like, C-terminal domain"/>
    <property type="match status" value="1"/>
</dbReference>
<dbReference type="Gene3D" id="1.10.357.10">
    <property type="entry name" value="Tetracycline Repressor, domain 2"/>
    <property type="match status" value="1"/>
</dbReference>
<evidence type="ECO:0000256" key="2">
    <source>
        <dbReference type="PROSITE-ProRule" id="PRU00335"/>
    </source>
</evidence>
<feature type="domain" description="HTH tetR-type" evidence="3">
    <location>
        <begin position="10"/>
        <end position="70"/>
    </location>
</feature>
<dbReference type="KEGG" id="arf:AR1Y2_0866"/>
<dbReference type="AlphaFoldDB" id="A0A4V1EFZ7"/>
<dbReference type="Pfam" id="PF00440">
    <property type="entry name" value="TetR_N"/>
    <property type="match status" value="1"/>
</dbReference>
<proteinExistence type="predicted"/>
<accession>A0A4V1EFZ7</accession>
<dbReference type="EMBL" id="CP040058">
    <property type="protein sequence ID" value="QCP34320.1"/>
    <property type="molecule type" value="Genomic_DNA"/>
</dbReference>
<dbReference type="SUPFAM" id="SSF46689">
    <property type="entry name" value="Homeodomain-like"/>
    <property type="match status" value="1"/>
</dbReference>
<name>A0A4V1EFZ7_9FIRM</name>
<evidence type="ECO:0000256" key="1">
    <source>
        <dbReference type="ARBA" id="ARBA00023125"/>
    </source>
</evidence>
<dbReference type="RefSeq" id="WP_137327880.1">
    <property type="nucleotide sequence ID" value="NZ_CP040058.1"/>
</dbReference>
<dbReference type="GO" id="GO:0003677">
    <property type="term" value="F:DNA binding"/>
    <property type="evidence" value="ECO:0007669"/>
    <property type="project" value="UniProtKB-UniRule"/>
</dbReference>
<dbReference type="InterPro" id="IPR050624">
    <property type="entry name" value="HTH-type_Tx_Regulator"/>
</dbReference>
<sequence length="202" mass="24125">MKDKFYQLPQDKRERMIEAGYRVFAKNEYKRASMSAIADAAGISKSLLFYYFTNKKELYLFLVSNALCLTQEAARQYGVLETNDFFEMLCRNLKAKCSLSVKYPYISVFSLKAYYEQNPEVQKDVSRLIDKENQMGQQEFLDSMDHSLFREEIDVKMMVQEITLACEGYLYRRYHEGQLDFEQVEKDFKELITHWKSIYRKR</sequence>
<organism evidence="4 5">
    <name type="scientific">Anaerostipes rhamnosivorans</name>
    <dbReference type="NCBI Taxonomy" id="1229621"/>
    <lineage>
        <taxon>Bacteria</taxon>
        <taxon>Bacillati</taxon>
        <taxon>Bacillota</taxon>
        <taxon>Clostridia</taxon>
        <taxon>Lachnospirales</taxon>
        <taxon>Lachnospiraceae</taxon>
        <taxon>Anaerostipes</taxon>
    </lineage>
</organism>
<dbReference type="PROSITE" id="PS50977">
    <property type="entry name" value="HTH_TETR_2"/>
    <property type="match status" value="1"/>
</dbReference>
<evidence type="ECO:0000259" key="3">
    <source>
        <dbReference type="PROSITE" id="PS50977"/>
    </source>
</evidence>
<evidence type="ECO:0000313" key="5">
    <source>
        <dbReference type="Proteomes" id="UP000298653"/>
    </source>
</evidence>
<dbReference type="InterPro" id="IPR009057">
    <property type="entry name" value="Homeodomain-like_sf"/>
</dbReference>
<dbReference type="PANTHER" id="PTHR43479">
    <property type="entry name" value="ACREF/ENVCD OPERON REPRESSOR-RELATED"/>
    <property type="match status" value="1"/>
</dbReference>
<dbReference type="PRINTS" id="PR00455">
    <property type="entry name" value="HTHTETR"/>
</dbReference>
<reference evidence="4 5" key="1">
    <citation type="submission" date="2019-05" db="EMBL/GenBank/DDBJ databases">
        <title>Complete genome sequencing of Anaerostipes rhamnosivorans.</title>
        <authorList>
            <person name="Bui T.P.N."/>
            <person name="de Vos W.M."/>
        </authorList>
    </citation>
    <scope>NUCLEOTIDE SEQUENCE [LARGE SCALE GENOMIC DNA]</scope>
    <source>
        <strain evidence="4 5">1y2</strain>
    </source>
</reference>
<evidence type="ECO:0000313" key="4">
    <source>
        <dbReference type="EMBL" id="QCP34320.1"/>
    </source>
</evidence>
<protein>
    <submittedName>
        <fullName evidence="4">Transcriptional regulator, TetR family</fullName>
    </submittedName>
</protein>
<gene>
    <name evidence="4" type="ORF">AR1Y2_0866</name>
</gene>